<protein>
    <submittedName>
        <fullName evidence="1">Uncharacterized protein</fullName>
    </submittedName>
</protein>
<accession>A0ABN5NS07</accession>
<gene>
    <name evidence="1" type="ORF">DQM28_01580</name>
</gene>
<evidence type="ECO:0000313" key="1">
    <source>
        <dbReference type="EMBL" id="AXR63125.1"/>
    </source>
</evidence>
<sequence length="96" mass="11072">MTARYYINTNIFGKLIKDKSYFEVFSIETNRYNEFPNLLSIYFTPFSIIEYLGIKVKIQLLYVVVTPKNHTVNVSSFSINSFGDIICNPLCGAKEL</sequence>
<organism evidence="1 2">
    <name type="scientific">Leptospira mayottensis</name>
    <dbReference type="NCBI Taxonomy" id="1137606"/>
    <lineage>
        <taxon>Bacteria</taxon>
        <taxon>Pseudomonadati</taxon>
        <taxon>Spirochaetota</taxon>
        <taxon>Spirochaetia</taxon>
        <taxon>Leptospirales</taxon>
        <taxon>Leptospiraceae</taxon>
        <taxon>Leptospira</taxon>
    </lineage>
</organism>
<dbReference type="EMBL" id="CP030144">
    <property type="protein sequence ID" value="AXR63125.1"/>
    <property type="molecule type" value="Genomic_DNA"/>
</dbReference>
<name>A0ABN5NS07_9LEPT</name>
<dbReference type="Proteomes" id="UP000258889">
    <property type="component" value="Chromosome i"/>
</dbReference>
<evidence type="ECO:0000313" key="2">
    <source>
        <dbReference type="Proteomes" id="UP000258889"/>
    </source>
</evidence>
<proteinExistence type="predicted"/>
<keyword evidence="2" id="KW-1185">Reference proteome</keyword>
<reference evidence="1 2" key="1">
    <citation type="submission" date="2018-09" db="EMBL/GenBank/DDBJ databases">
        <title>Complete Genome sequences of three Leptospira mayottensis isolates obtained from Tenrecid mammals endemic to the Malagasy region.</title>
        <authorList>
            <person name="Cordonin C."/>
            <person name="Toty C."/>
        </authorList>
    </citation>
    <scope>NUCLEOTIDE SEQUENCE [LARGE SCALE GENOMIC DNA]</scope>
    <source>
        <strain evidence="1 2">MDI222</strain>
    </source>
</reference>